<evidence type="ECO:0000313" key="3">
    <source>
        <dbReference type="Proteomes" id="UP001549773"/>
    </source>
</evidence>
<protein>
    <submittedName>
        <fullName evidence="2">Transglutaminase domain-containing protein</fullName>
    </submittedName>
</protein>
<gene>
    <name evidence="2" type="ORF">ABXZ32_05745</name>
</gene>
<sequence length="396" mass="45205">MTKALSFLPLFLSVVQLFGQTGIESIDSASQKVPKELNTADEIALYLTKDLKKEDEKVRAIYIWITHNIKYDMAQISTPITYTEETNIAEEALKNRKGVCEHYAQLFTSMCSAIGITSYVIPGYTRQTDGAKIDPLNHAWNGVVVNNKYYLIDATWDAGYFNKGGYVHEFQGDFFLVEPKEFLKAHMPFDPIWQFLNNPITHTAYVSKDFSRLGQRGNFAFRDSIARMTALDSISRIEKSIARIQKAGVTNVHIREEISQMENLIEYYRYNHWVSRFNAINGELKLAVDEINSAVSYHNAFFKMINKKQGESQGTDGELKTNLSNASDHLTKGKAFLRVAESQLGSLEYLGSNKEHLQNAKTNKKNLLAYIAQLKESNLKLEASITKNWEYYQKRL</sequence>
<dbReference type="PANTHER" id="PTHR46333:SF2">
    <property type="entry name" value="CYTOKINESIS PROTEIN 3"/>
    <property type="match status" value="1"/>
</dbReference>
<proteinExistence type="predicted"/>
<dbReference type="SMART" id="SM00460">
    <property type="entry name" value="TGc"/>
    <property type="match status" value="1"/>
</dbReference>
<name>A0ABV2TUD4_9FLAO</name>
<reference evidence="2 3" key="1">
    <citation type="submission" date="2024-07" db="EMBL/GenBank/DDBJ databases">
        <title>The genome sequence of type strain Sediminicola luteus GDMCC 1.2596T.</title>
        <authorList>
            <person name="Liu Y."/>
        </authorList>
    </citation>
    <scope>NUCLEOTIDE SEQUENCE [LARGE SCALE GENOMIC DNA]</scope>
    <source>
        <strain evidence="2 3">GDMCC 1.2596</strain>
    </source>
</reference>
<dbReference type="InterPro" id="IPR002931">
    <property type="entry name" value="Transglutaminase-like"/>
</dbReference>
<dbReference type="EMBL" id="JBEWYP010000002">
    <property type="protein sequence ID" value="MET7028886.1"/>
    <property type="molecule type" value="Genomic_DNA"/>
</dbReference>
<comment type="caution">
    <text evidence="2">The sequence shown here is derived from an EMBL/GenBank/DDBJ whole genome shotgun (WGS) entry which is preliminary data.</text>
</comment>
<dbReference type="Proteomes" id="UP001549773">
    <property type="component" value="Unassembled WGS sequence"/>
</dbReference>
<keyword evidence="3" id="KW-1185">Reference proteome</keyword>
<dbReference type="SUPFAM" id="SSF54001">
    <property type="entry name" value="Cysteine proteinases"/>
    <property type="match status" value="1"/>
</dbReference>
<dbReference type="PANTHER" id="PTHR46333">
    <property type="entry name" value="CYTOKINESIS PROTEIN 3"/>
    <property type="match status" value="1"/>
</dbReference>
<feature type="domain" description="Transglutaminase-like" evidence="1">
    <location>
        <begin position="92"/>
        <end position="156"/>
    </location>
</feature>
<dbReference type="Pfam" id="PF01841">
    <property type="entry name" value="Transglut_core"/>
    <property type="match status" value="1"/>
</dbReference>
<dbReference type="RefSeq" id="WP_354617714.1">
    <property type="nucleotide sequence ID" value="NZ_JBEWYP010000002.1"/>
</dbReference>
<accession>A0ABV2TUD4</accession>
<dbReference type="InterPro" id="IPR052557">
    <property type="entry name" value="CAP/Cytokinesis_protein"/>
</dbReference>
<dbReference type="InterPro" id="IPR038765">
    <property type="entry name" value="Papain-like_cys_pep_sf"/>
</dbReference>
<dbReference type="Gene3D" id="3.10.620.30">
    <property type="match status" value="1"/>
</dbReference>
<organism evidence="2 3">
    <name type="scientific">Sediminicola luteus</name>
    <dbReference type="NCBI Taxonomy" id="319238"/>
    <lineage>
        <taxon>Bacteria</taxon>
        <taxon>Pseudomonadati</taxon>
        <taxon>Bacteroidota</taxon>
        <taxon>Flavobacteriia</taxon>
        <taxon>Flavobacteriales</taxon>
        <taxon>Flavobacteriaceae</taxon>
        <taxon>Sediminicola</taxon>
    </lineage>
</organism>
<evidence type="ECO:0000259" key="1">
    <source>
        <dbReference type="SMART" id="SM00460"/>
    </source>
</evidence>
<evidence type="ECO:0000313" key="2">
    <source>
        <dbReference type="EMBL" id="MET7028886.1"/>
    </source>
</evidence>